<dbReference type="EMBL" id="LAZR01026356">
    <property type="protein sequence ID" value="KKL69009.1"/>
    <property type="molecule type" value="Genomic_DNA"/>
</dbReference>
<gene>
    <name evidence="10" type="ORF">LCGC14_2119270</name>
</gene>
<keyword evidence="7 9" id="KW-1133">Transmembrane helix</keyword>
<accession>A0A0F9E4R4</accession>
<comment type="pathway">
    <text evidence="2">Protein modification; protein glycosylation.</text>
</comment>
<evidence type="ECO:0000256" key="1">
    <source>
        <dbReference type="ARBA" id="ARBA00004477"/>
    </source>
</evidence>
<dbReference type="GO" id="GO:0006488">
    <property type="term" value="P:dolichol-linked oligosaccharide biosynthetic process"/>
    <property type="evidence" value="ECO:0007669"/>
    <property type="project" value="InterPro"/>
</dbReference>
<evidence type="ECO:0008006" key="11">
    <source>
        <dbReference type="Google" id="ProtNLM"/>
    </source>
</evidence>
<dbReference type="GO" id="GO:0005789">
    <property type="term" value="C:endoplasmic reticulum membrane"/>
    <property type="evidence" value="ECO:0007669"/>
    <property type="project" value="UniProtKB-SubCell"/>
</dbReference>
<organism evidence="10">
    <name type="scientific">marine sediment metagenome</name>
    <dbReference type="NCBI Taxonomy" id="412755"/>
    <lineage>
        <taxon>unclassified sequences</taxon>
        <taxon>metagenomes</taxon>
        <taxon>ecological metagenomes</taxon>
    </lineage>
</organism>
<proteinExistence type="predicted"/>
<comment type="subcellular location">
    <subcellularLocation>
        <location evidence="1">Endoplasmic reticulum membrane</location>
        <topology evidence="1">Multi-pass membrane protein</topology>
    </subcellularLocation>
</comment>
<feature type="non-terminal residue" evidence="10">
    <location>
        <position position="76"/>
    </location>
</feature>
<dbReference type="InterPro" id="IPR016900">
    <property type="entry name" value="Alg10"/>
</dbReference>
<dbReference type="Pfam" id="PF04922">
    <property type="entry name" value="DIE2_ALG10"/>
    <property type="match status" value="1"/>
</dbReference>
<dbReference type="AlphaFoldDB" id="A0A0F9E4R4"/>
<evidence type="ECO:0000256" key="8">
    <source>
        <dbReference type="ARBA" id="ARBA00023136"/>
    </source>
</evidence>
<evidence type="ECO:0000256" key="4">
    <source>
        <dbReference type="ARBA" id="ARBA00022679"/>
    </source>
</evidence>
<keyword evidence="4" id="KW-0808">Transferase</keyword>
<feature type="transmembrane region" description="Helical" evidence="9">
    <location>
        <begin position="35"/>
        <end position="56"/>
    </location>
</feature>
<evidence type="ECO:0000256" key="2">
    <source>
        <dbReference type="ARBA" id="ARBA00004922"/>
    </source>
</evidence>
<reference evidence="10" key="1">
    <citation type="journal article" date="2015" name="Nature">
        <title>Complex archaea that bridge the gap between prokaryotes and eukaryotes.</title>
        <authorList>
            <person name="Spang A."/>
            <person name="Saw J.H."/>
            <person name="Jorgensen S.L."/>
            <person name="Zaremba-Niedzwiedzka K."/>
            <person name="Martijn J."/>
            <person name="Lind A.E."/>
            <person name="van Eijk R."/>
            <person name="Schleper C."/>
            <person name="Guy L."/>
            <person name="Ettema T.J."/>
        </authorList>
    </citation>
    <scope>NUCLEOTIDE SEQUENCE</scope>
</reference>
<comment type="caution">
    <text evidence="10">The sequence shown here is derived from an EMBL/GenBank/DDBJ whole genome shotgun (WGS) entry which is preliminary data.</text>
</comment>
<evidence type="ECO:0000313" key="10">
    <source>
        <dbReference type="EMBL" id="KKL69009.1"/>
    </source>
</evidence>
<dbReference type="GO" id="GO:0106073">
    <property type="term" value="F:dolichyl pyrophosphate Glc2Man9GlcNAc2 alpha-1,2-glucosyltransferase activity"/>
    <property type="evidence" value="ECO:0007669"/>
    <property type="project" value="InterPro"/>
</dbReference>
<sequence>MGVVLFGIFIWMKGSIVMGDVEMHPVAVHFGNIWFILFLFFFLFFPYIITSIPRMIDCIKKKKSIMVLLIGVFLIG</sequence>
<keyword evidence="8 9" id="KW-0472">Membrane</keyword>
<evidence type="ECO:0000256" key="7">
    <source>
        <dbReference type="ARBA" id="ARBA00022989"/>
    </source>
</evidence>
<keyword evidence="5 9" id="KW-0812">Transmembrane</keyword>
<evidence type="ECO:0000256" key="6">
    <source>
        <dbReference type="ARBA" id="ARBA00022824"/>
    </source>
</evidence>
<evidence type="ECO:0000256" key="9">
    <source>
        <dbReference type="SAM" id="Phobius"/>
    </source>
</evidence>
<evidence type="ECO:0000256" key="3">
    <source>
        <dbReference type="ARBA" id="ARBA00022676"/>
    </source>
</evidence>
<evidence type="ECO:0000256" key="5">
    <source>
        <dbReference type="ARBA" id="ARBA00022692"/>
    </source>
</evidence>
<keyword evidence="6" id="KW-0256">Endoplasmic reticulum</keyword>
<keyword evidence="3" id="KW-0328">Glycosyltransferase</keyword>
<name>A0A0F9E4R4_9ZZZZ</name>
<protein>
    <recommendedName>
        <fullName evidence="11">Cytochrome oxidase subunit I profile domain-containing protein</fullName>
    </recommendedName>
</protein>